<dbReference type="KEGG" id="ladl:NCTC12735_01880"/>
<dbReference type="Proteomes" id="UP000054859">
    <property type="component" value="Unassembled WGS sequence"/>
</dbReference>
<protein>
    <submittedName>
        <fullName evidence="1">Uncharacterized protein</fullName>
    </submittedName>
</protein>
<evidence type="ECO:0000313" key="1">
    <source>
        <dbReference type="EMBL" id="KTC66480.1"/>
    </source>
</evidence>
<evidence type="ECO:0000313" key="4">
    <source>
        <dbReference type="Proteomes" id="UP000281170"/>
    </source>
</evidence>
<geneLocation type="plasmid" evidence="2 4">
    <name>28</name>
</geneLocation>
<name>A0A0W0R602_9GAMM</name>
<dbReference type="Proteomes" id="UP000281170">
    <property type="component" value="Plasmid 28"/>
</dbReference>
<dbReference type="RefSeq" id="WP_058462150.1">
    <property type="nucleotide sequence ID" value="NZ_CAAAHS010000002.1"/>
</dbReference>
<dbReference type="AlphaFoldDB" id="A0A0W0R602"/>
<dbReference type="PATRIC" id="fig|45056.6.peg.1176"/>
<sequence length="105" mass="12696">MIKKISWLLVLLLFANSSWASRIVIQGRPLELILHQGFYKFPNDYVQENRGYHFIEILHVARVCYIHPKTDLGALEMIPIIIEEKGQKLQWYCYRYDQRFFEIDY</sequence>
<gene>
    <name evidence="1" type="ORF">Lade_1138</name>
    <name evidence="2" type="ORF">NCTC12735_01880</name>
</gene>
<keyword evidence="3" id="KW-1185">Reference proteome</keyword>
<reference evidence="2 4" key="2">
    <citation type="submission" date="2018-12" db="EMBL/GenBank/DDBJ databases">
        <authorList>
            <consortium name="Pathogen Informatics"/>
        </authorList>
    </citation>
    <scope>NUCLEOTIDE SEQUENCE [LARGE SCALE GENOMIC DNA]</scope>
    <source>
        <strain evidence="2 4">NCTC12735</strain>
        <plasmid evidence="4">28</plasmid>
    </source>
</reference>
<dbReference type="OrthoDB" id="5638349at2"/>
<evidence type="ECO:0000313" key="2">
    <source>
        <dbReference type="EMBL" id="VEH86232.1"/>
    </source>
</evidence>
<proteinExistence type="predicted"/>
<organism evidence="1 3">
    <name type="scientific">Legionella adelaidensis</name>
    <dbReference type="NCBI Taxonomy" id="45056"/>
    <lineage>
        <taxon>Bacteria</taxon>
        <taxon>Pseudomonadati</taxon>
        <taxon>Pseudomonadota</taxon>
        <taxon>Gammaproteobacteria</taxon>
        <taxon>Legionellales</taxon>
        <taxon>Legionellaceae</taxon>
        <taxon>Legionella</taxon>
    </lineage>
</organism>
<accession>A0A0W0R602</accession>
<dbReference type="EMBL" id="LR134437">
    <property type="protein sequence ID" value="VEH86232.1"/>
    <property type="molecule type" value="Genomic_DNA"/>
</dbReference>
<dbReference type="EMBL" id="LNKA01000001">
    <property type="protein sequence ID" value="KTC66480.1"/>
    <property type="molecule type" value="Genomic_DNA"/>
</dbReference>
<keyword evidence="2" id="KW-0614">Plasmid</keyword>
<dbReference type="STRING" id="45056.Lade_1138"/>
<evidence type="ECO:0000313" key="3">
    <source>
        <dbReference type="Proteomes" id="UP000054859"/>
    </source>
</evidence>
<reference evidence="1 3" key="1">
    <citation type="submission" date="2015-11" db="EMBL/GenBank/DDBJ databases">
        <title>Identification of large and diverse effector repertoires of 38 Legionella species.</title>
        <authorList>
            <person name="Burstein D."/>
            <person name="Amaro F."/>
            <person name="Zusman T."/>
            <person name="Lifshitz Z."/>
            <person name="Cohen O."/>
            <person name="Gilbert J.A."/>
            <person name="Pupko T."/>
            <person name="Shuman H.A."/>
            <person name="Segal G."/>
        </authorList>
    </citation>
    <scope>NUCLEOTIDE SEQUENCE [LARGE SCALE GENOMIC DNA]</scope>
    <source>
        <strain evidence="1 3">1762-AUS-E</strain>
    </source>
</reference>